<dbReference type="EMBL" id="OV725077">
    <property type="protein sequence ID" value="CAH1391782.1"/>
    <property type="molecule type" value="Genomic_DNA"/>
</dbReference>
<gene>
    <name evidence="1" type="ORF">NEZAVI_LOCUS2720</name>
</gene>
<dbReference type="AlphaFoldDB" id="A0A9P0EAY4"/>
<dbReference type="Proteomes" id="UP001152798">
    <property type="component" value="Chromosome 1"/>
</dbReference>
<proteinExistence type="predicted"/>
<keyword evidence="2" id="KW-1185">Reference proteome</keyword>
<organism evidence="1 2">
    <name type="scientific">Nezara viridula</name>
    <name type="common">Southern green stink bug</name>
    <name type="synonym">Cimex viridulus</name>
    <dbReference type="NCBI Taxonomy" id="85310"/>
    <lineage>
        <taxon>Eukaryota</taxon>
        <taxon>Metazoa</taxon>
        <taxon>Ecdysozoa</taxon>
        <taxon>Arthropoda</taxon>
        <taxon>Hexapoda</taxon>
        <taxon>Insecta</taxon>
        <taxon>Pterygota</taxon>
        <taxon>Neoptera</taxon>
        <taxon>Paraneoptera</taxon>
        <taxon>Hemiptera</taxon>
        <taxon>Heteroptera</taxon>
        <taxon>Panheteroptera</taxon>
        <taxon>Pentatomomorpha</taxon>
        <taxon>Pentatomoidea</taxon>
        <taxon>Pentatomidae</taxon>
        <taxon>Pentatominae</taxon>
        <taxon>Nezara</taxon>
    </lineage>
</organism>
<protein>
    <submittedName>
        <fullName evidence="1">Uncharacterized protein</fullName>
    </submittedName>
</protein>
<name>A0A9P0EAY4_NEZVI</name>
<reference evidence="1" key="1">
    <citation type="submission" date="2022-01" db="EMBL/GenBank/DDBJ databases">
        <authorList>
            <person name="King R."/>
        </authorList>
    </citation>
    <scope>NUCLEOTIDE SEQUENCE</scope>
</reference>
<evidence type="ECO:0000313" key="1">
    <source>
        <dbReference type="EMBL" id="CAH1391782.1"/>
    </source>
</evidence>
<evidence type="ECO:0000313" key="2">
    <source>
        <dbReference type="Proteomes" id="UP001152798"/>
    </source>
</evidence>
<sequence length="111" mass="12323">MDVGRGLLRMMTMSLGEEGIGKPCSVAVWRGWSGCPAVTLHNPRTAIRSYLHFYKSHIYRRLWRECDLRGTGVDISSLGFNSLETMTTSHRSHCASPTKSINKGGIVVEVV</sequence>
<accession>A0A9P0EAY4</accession>